<dbReference type="InterPro" id="IPR001173">
    <property type="entry name" value="Glyco_trans_2-like"/>
</dbReference>
<dbReference type="Proteomes" id="UP000245638">
    <property type="component" value="Unassembled WGS sequence"/>
</dbReference>
<evidence type="ECO:0000256" key="3">
    <source>
        <dbReference type="ARBA" id="ARBA00022679"/>
    </source>
</evidence>
<protein>
    <submittedName>
        <fullName evidence="5">Polyprenol monophosphomannose synthase</fullName>
    </submittedName>
</protein>
<evidence type="ECO:0000256" key="1">
    <source>
        <dbReference type="ARBA" id="ARBA00006739"/>
    </source>
</evidence>
<dbReference type="CDD" id="cd06442">
    <property type="entry name" value="DPM1_like"/>
    <property type="match status" value="1"/>
</dbReference>
<comment type="similarity">
    <text evidence="1">Belongs to the glycosyltransferase 2 family.</text>
</comment>
<dbReference type="EMBL" id="QEFD01000083">
    <property type="protein sequence ID" value="PVU76594.1"/>
    <property type="molecule type" value="Genomic_DNA"/>
</dbReference>
<keyword evidence="2" id="KW-0328">Glycosyltransferase</keyword>
<gene>
    <name evidence="5" type="ORF">DDW13_02700</name>
</gene>
<evidence type="ECO:0000256" key="2">
    <source>
        <dbReference type="ARBA" id="ARBA00022676"/>
    </source>
</evidence>
<evidence type="ECO:0000313" key="6">
    <source>
        <dbReference type="Proteomes" id="UP000245638"/>
    </source>
</evidence>
<dbReference type="InterPro" id="IPR039528">
    <property type="entry name" value="DPM1-like"/>
</dbReference>
<dbReference type="Gene3D" id="3.90.550.10">
    <property type="entry name" value="Spore Coat Polysaccharide Biosynthesis Protein SpsA, Chain A"/>
    <property type="match status" value="1"/>
</dbReference>
<feature type="domain" description="Glycosyltransferase 2-like" evidence="4">
    <location>
        <begin position="11"/>
        <end position="174"/>
    </location>
</feature>
<dbReference type="PANTHER" id="PTHR43398:SF1">
    <property type="entry name" value="DOLICHOL-PHOSPHATE MANNOSYLTRANSFERASE SUBUNIT 1"/>
    <property type="match status" value="1"/>
</dbReference>
<accession>A0A2T9X932</accession>
<dbReference type="GO" id="GO:0035269">
    <property type="term" value="P:protein O-linked glycosylation via mannose"/>
    <property type="evidence" value="ECO:0007669"/>
    <property type="project" value="TreeGrafter"/>
</dbReference>
<keyword evidence="3" id="KW-0808">Transferase</keyword>
<dbReference type="GO" id="GO:0016020">
    <property type="term" value="C:membrane"/>
    <property type="evidence" value="ECO:0007669"/>
    <property type="project" value="GOC"/>
</dbReference>
<dbReference type="GO" id="GO:0004582">
    <property type="term" value="F:dolichyl-phosphate beta-D-mannosyltransferase activity"/>
    <property type="evidence" value="ECO:0007669"/>
    <property type="project" value="InterPro"/>
</dbReference>
<name>A0A2T9X932_9CREN</name>
<dbReference type="FunFam" id="3.90.550.10:FF:000122">
    <property type="entry name" value="Dolichol-phosphate mannosyltransferase subunit 1"/>
    <property type="match status" value="1"/>
</dbReference>
<dbReference type="GO" id="GO:0006506">
    <property type="term" value="P:GPI anchor biosynthetic process"/>
    <property type="evidence" value="ECO:0007669"/>
    <property type="project" value="TreeGrafter"/>
</dbReference>
<reference evidence="5 6" key="1">
    <citation type="journal article" date="2015" name="Appl. Environ. Microbiol.">
        <title>Nanoarchaeota, Their Sulfolobales Host, and Nanoarchaeota Virus Distribution across Yellowstone National Park Hot Springs.</title>
        <authorList>
            <person name="Munson-McGee J.H."/>
            <person name="Field E.K."/>
            <person name="Bateson M."/>
            <person name="Rooney C."/>
            <person name="Stepanauskas R."/>
            <person name="Young M.J."/>
        </authorList>
    </citation>
    <scope>NUCLEOTIDE SEQUENCE [LARGE SCALE GENOMIC DNA]</scope>
    <source>
        <strain evidence="5">SCGC AC-742_N10</strain>
    </source>
</reference>
<proteinExistence type="inferred from homology"/>
<dbReference type="Pfam" id="PF00535">
    <property type="entry name" value="Glycos_transf_2"/>
    <property type="match status" value="1"/>
</dbReference>
<dbReference type="SUPFAM" id="SSF53448">
    <property type="entry name" value="Nucleotide-diphospho-sugar transferases"/>
    <property type="match status" value="1"/>
</dbReference>
<evidence type="ECO:0000313" key="5">
    <source>
        <dbReference type="EMBL" id="PVU76594.1"/>
    </source>
</evidence>
<dbReference type="AlphaFoldDB" id="A0A2T9X932"/>
<evidence type="ECO:0000259" key="4">
    <source>
        <dbReference type="Pfam" id="PF00535"/>
    </source>
</evidence>
<organism evidence="5 6">
    <name type="scientific">Acidianus hospitalis</name>
    <dbReference type="NCBI Taxonomy" id="563177"/>
    <lineage>
        <taxon>Archaea</taxon>
        <taxon>Thermoproteota</taxon>
        <taxon>Thermoprotei</taxon>
        <taxon>Sulfolobales</taxon>
        <taxon>Sulfolobaceae</taxon>
        <taxon>Acidianus</taxon>
    </lineage>
</organism>
<dbReference type="PANTHER" id="PTHR43398">
    <property type="entry name" value="DOLICHOL-PHOSPHATE MANNOSYLTRANSFERASE SUBUNIT 1"/>
    <property type="match status" value="1"/>
</dbReference>
<sequence>MENVQVNKKVTIVIPTFNERENIIRLLSLLRKVIQARIIIVDDNSQDGTAEAVRSLNSPNIQVIVREKERGLGSAIRTGIQKAIENGTDYVVTMDADLSHDPIYLPAMYEKAREGFDLVIGSRYVKGGGIENWPIKRRIISWGANFLVRLLLRSPLHDNTSNYRIYSTRAAKEVLKCESADGYEFQICAVYRVLKANLPVAEVPIIFKDREIGKSKLTTGQIYKWFKYVISLSRS</sequence>
<comment type="caution">
    <text evidence="5">The sequence shown here is derived from an EMBL/GenBank/DDBJ whole genome shotgun (WGS) entry which is preliminary data.</text>
</comment>
<dbReference type="InterPro" id="IPR029044">
    <property type="entry name" value="Nucleotide-diphossugar_trans"/>
</dbReference>
<dbReference type="GO" id="GO:0006488">
    <property type="term" value="P:dolichol-linked oligosaccharide biosynthetic process"/>
    <property type="evidence" value="ECO:0007669"/>
    <property type="project" value="TreeGrafter"/>
</dbReference>